<reference evidence="1 2" key="1">
    <citation type="submission" date="2014-02" db="EMBL/GenBank/DDBJ databases">
        <title>Expanding our view of genomic diversity in Candidatus Accumulibacter clades.</title>
        <authorList>
            <person name="Skennerton C.T."/>
            <person name="Barr J.J."/>
            <person name="Slater F.R."/>
            <person name="Bond P.L."/>
            <person name="Tyson G.W."/>
        </authorList>
    </citation>
    <scope>NUCLEOTIDE SEQUENCE [LARGE SCALE GENOMIC DNA]</scope>
    <source>
        <strain evidence="2">BA-92</strain>
    </source>
</reference>
<accession>A0A011P2V1</accession>
<dbReference type="EMBL" id="JEMX01000015">
    <property type="protein sequence ID" value="EXI81926.1"/>
    <property type="molecule type" value="Genomic_DNA"/>
</dbReference>
<gene>
    <name evidence="1" type="ORF">AW10_00871</name>
</gene>
<name>A0A011P2V1_9PROT</name>
<evidence type="ECO:0000313" key="2">
    <source>
        <dbReference type="Proteomes" id="UP000021816"/>
    </source>
</evidence>
<organism evidence="1 2">
    <name type="scientific">Candidatus Accumulibacter appositus</name>
    <dbReference type="NCBI Taxonomy" id="1454003"/>
    <lineage>
        <taxon>Bacteria</taxon>
        <taxon>Pseudomonadati</taxon>
        <taxon>Pseudomonadota</taxon>
        <taxon>Betaproteobacteria</taxon>
        <taxon>Candidatus Accumulibacter</taxon>
    </lineage>
</organism>
<proteinExistence type="predicted"/>
<protein>
    <submittedName>
        <fullName evidence="1">Uncharacterized protein</fullName>
    </submittedName>
</protein>
<dbReference type="AlphaFoldDB" id="A0A011P2V1"/>
<sequence length="211" mass="23473">MLPTLPCPVFLPDNEPYLGSELLKLFDITITQSMAVHRRLGARTYATDLTPLQIAATEIIPQGVSIALSMRELIRQAYLFSAGILMRPLVERTGMIYYLHRNTAAVTAWHDGWPRKSQPNFDVLLDLVMPSTCDEERKETRELLNKLIHSDPVTASFNSTTRSDGLRASAAGKELNEPIKADAISAFATRCLDRLTKISVKILGAPSEQIH</sequence>
<comment type="caution">
    <text evidence="1">The sequence shown here is derived from an EMBL/GenBank/DDBJ whole genome shotgun (WGS) entry which is preliminary data.</text>
</comment>
<evidence type="ECO:0000313" key="1">
    <source>
        <dbReference type="EMBL" id="EXI81926.1"/>
    </source>
</evidence>
<dbReference type="Proteomes" id="UP000021816">
    <property type="component" value="Unassembled WGS sequence"/>
</dbReference>
<dbReference type="STRING" id="1454003.AW10_00871"/>